<comment type="caution">
    <text evidence="12">The sequence shown here is derived from an EMBL/GenBank/DDBJ whole genome shotgun (WGS) entry which is preliminary data.</text>
</comment>
<protein>
    <recommendedName>
        <fullName evidence="11">HAMP domain-containing protein</fullName>
    </recommendedName>
</protein>
<keyword evidence="13" id="KW-1185">Reference proteome</keyword>
<dbReference type="Gene3D" id="3.30.450.20">
    <property type="entry name" value="PAS domain"/>
    <property type="match status" value="2"/>
</dbReference>
<dbReference type="SUPFAM" id="SSF158472">
    <property type="entry name" value="HAMP domain-like"/>
    <property type="match status" value="1"/>
</dbReference>
<keyword evidence="8 10" id="KW-0472">Membrane</keyword>
<evidence type="ECO:0000256" key="6">
    <source>
        <dbReference type="ARBA" id="ARBA00022777"/>
    </source>
</evidence>
<evidence type="ECO:0000256" key="5">
    <source>
        <dbReference type="ARBA" id="ARBA00022692"/>
    </source>
</evidence>
<name>A0A919YRU1_9BACL</name>
<dbReference type="SUPFAM" id="SSF55874">
    <property type="entry name" value="ATPase domain of HSP90 chaperone/DNA topoisomerase II/histidine kinase"/>
    <property type="match status" value="1"/>
</dbReference>
<dbReference type="AlphaFoldDB" id="A0A919YRU1"/>
<dbReference type="SMART" id="SM00304">
    <property type="entry name" value="HAMP"/>
    <property type="match status" value="1"/>
</dbReference>
<keyword evidence="2" id="KW-1003">Cell membrane</keyword>
<dbReference type="Proteomes" id="UP000683139">
    <property type="component" value="Unassembled WGS sequence"/>
</dbReference>
<dbReference type="InterPro" id="IPR033479">
    <property type="entry name" value="dCache_1"/>
</dbReference>
<organism evidence="12 13">
    <name type="scientific">Paenibacillus montaniterrae</name>
    <dbReference type="NCBI Taxonomy" id="429341"/>
    <lineage>
        <taxon>Bacteria</taxon>
        <taxon>Bacillati</taxon>
        <taxon>Bacillota</taxon>
        <taxon>Bacilli</taxon>
        <taxon>Bacillales</taxon>
        <taxon>Paenibacillaceae</taxon>
        <taxon>Paenibacillus</taxon>
    </lineage>
</organism>
<dbReference type="Pfam" id="PF02743">
    <property type="entry name" value="dCache_1"/>
    <property type="match status" value="1"/>
</dbReference>
<dbReference type="PANTHER" id="PTHR34220">
    <property type="entry name" value="SENSOR HISTIDINE KINASE YPDA"/>
    <property type="match status" value="1"/>
</dbReference>
<dbReference type="RefSeq" id="WP_213519585.1">
    <property type="nucleotide sequence ID" value="NZ_BOSE01000011.1"/>
</dbReference>
<dbReference type="Gene3D" id="3.30.565.10">
    <property type="entry name" value="Histidine kinase-like ATPase, C-terminal domain"/>
    <property type="match status" value="1"/>
</dbReference>
<keyword evidence="9" id="KW-0175">Coiled coil</keyword>
<dbReference type="InterPro" id="IPR050640">
    <property type="entry name" value="Bact_2-comp_sensor_kinase"/>
</dbReference>
<dbReference type="InterPro" id="IPR010559">
    <property type="entry name" value="Sig_transdc_His_kin_internal"/>
</dbReference>
<dbReference type="CDD" id="cd06225">
    <property type="entry name" value="HAMP"/>
    <property type="match status" value="1"/>
</dbReference>
<dbReference type="PROSITE" id="PS50885">
    <property type="entry name" value="HAMP"/>
    <property type="match status" value="1"/>
</dbReference>
<dbReference type="EMBL" id="BOSE01000011">
    <property type="protein sequence ID" value="GIP18928.1"/>
    <property type="molecule type" value="Genomic_DNA"/>
</dbReference>
<dbReference type="InterPro" id="IPR036890">
    <property type="entry name" value="HATPase_C_sf"/>
</dbReference>
<evidence type="ECO:0000256" key="9">
    <source>
        <dbReference type="SAM" id="Coils"/>
    </source>
</evidence>
<comment type="subcellular location">
    <subcellularLocation>
        <location evidence="1">Cell membrane</location>
        <topology evidence="1">Multi-pass membrane protein</topology>
    </subcellularLocation>
</comment>
<keyword evidence="3" id="KW-0597">Phosphoprotein</keyword>
<dbReference type="PANTHER" id="PTHR34220:SF9">
    <property type="entry name" value="SIGNAL TRANSDUCTION HISTIDINE KINASE INTERNAL REGION DOMAIN-CONTAINING PROTEIN"/>
    <property type="match status" value="1"/>
</dbReference>
<evidence type="ECO:0000259" key="11">
    <source>
        <dbReference type="PROSITE" id="PS50885"/>
    </source>
</evidence>
<gene>
    <name evidence="12" type="ORF">J40TS1_45700</name>
</gene>
<dbReference type="Pfam" id="PF00672">
    <property type="entry name" value="HAMP"/>
    <property type="match status" value="1"/>
</dbReference>
<dbReference type="InterPro" id="IPR003660">
    <property type="entry name" value="HAMP_dom"/>
</dbReference>
<feature type="transmembrane region" description="Helical" evidence="10">
    <location>
        <begin position="297"/>
        <end position="322"/>
    </location>
</feature>
<evidence type="ECO:0000256" key="1">
    <source>
        <dbReference type="ARBA" id="ARBA00004651"/>
    </source>
</evidence>
<accession>A0A919YRU1</accession>
<dbReference type="GO" id="GO:0000155">
    <property type="term" value="F:phosphorelay sensor kinase activity"/>
    <property type="evidence" value="ECO:0007669"/>
    <property type="project" value="InterPro"/>
</dbReference>
<keyword evidence="7 10" id="KW-1133">Transmembrane helix</keyword>
<evidence type="ECO:0000256" key="10">
    <source>
        <dbReference type="SAM" id="Phobius"/>
    </source>
</evidence>
<evidence type="ECO:0000256" key="4">
    <source>
        <dbReference type="ARBA" id="ARBA00022679"/>
    </source>
</evidence>
<evidence type="ECO:0000313" key="12">
    <source>
        <dbReference type="EMBL" id="GIP18928.1"/>
    </source>
</evidence>
<proteinExistence type="predicted"/>
<evidence type="ECO:0000256" key="3">
    <source>
        <dbReference type="ARBA" id="ARBA00022553"/>
    </source>
</evidence>
<evidence type="ECO:0000313" key="13">
    <source>
        <dbReference type="Proteomes" id="UP000683139"/>
    </source>
</evidence>
<dbReference type="Gene3D" id="1.10.287.130">
    <property type="match status" value="1"/>
</dbReference>
<keyword evidence="4" id="KW-0808">Transferase</keyword>
<dbReference type="InterPro" id="IPR003594">
    <property type="entry name" value="HATPase_dom"/>
</dbReference>
<evidence type="ECO:0000256" key="7">
    <source>
        <dbReference type="ARBA" id="ARBA00022989"/>
    </source>
</evidence>
<feature type="coiled-coil region" evidence="9">
    <location>
        <begin position="46"/>
        <end position="73"/>
    </location>
</feature>
<dbReference type="Pfam" id="PF06580">
    <property type="entry name" value="His_kinase"/>
    <property type="match status" value="1"/>
</dbReference>
<keyword evidence="6" id="KW-0418">Kinase</keyword>
<feature type="domain" description="HAMP" evidence="11">
    <location>
        <begin position="319"/>
        <end position="371"/>
    </location>
</feature>
<reference evidence="12" key="1">
    <citation type="submission" date="2021-03" db="EMBL/GenBank/DDBJ databases">
        <title>Antimicrobial resistance genes in bacteria isolated from Japanese honey, and their potential for conferring macrolide and lincosamide resistance in the American foulbrood pathogen Paenibacillus larvae.</title>
        <authorList>
            <person name="Okamoto M."/>
            <person name="Kumagai M."/>
            <person name="Kanamori H."/>
            <person name="Takamatsu D."/>
        </authorList>
    </citation>
    <scope>NUCLEOTIDE SEQUENCE</scope>
    <source>
        <strain evidence="12">J40TS1</strain>
    </source>
</reference>
<dbReference type="GO" id="GO:0005886">
    <property type="term" value="C:plasma membrane"/>
    <property type="evidence" value="ECO:0007669"/>
    <property type="project" value="UniProtKB-SubCell"/>
</dbReference>
<evidence type="ECO:0000256" key="2">
    <source>
        <dbReference type="ARBA" id="ARBA00022475"/>
    </source>
</evidence>
<keyword evidence="5 10" id="KW-0812">Transmembrane</keyword>
<sequence length="592" mass="67768">MPGKLRMFRNFGLKQIALLIFLLLVILPTLGVGILVQSSYTQILQKQYVQSTLRNLDAVVNQLEEQFSMVEDIADYLIYNADLNAYLQSDPEEYSERIDRLQESVEGLLIFHIFSKPYILSITIEGLNGRLIEMGEPVIGDERAWQLEAAEQRGKIVWSEGYTVNSGWKGNISVVSLFRVLNLYKDVTTPLGNLTIRLDEQSIVDLLENEQYREEGFVFVVGPDGEHVLQSEKALTSQLDPNHILETMNSKGVRDMSYKADGSSYYTFSRVMEGTNWTVVTAIPKSVIDQQLVGVRWLMTTVLIVILLLLITALAGFQYMIISPILRLKNETTRVMMGDFNARVPVNSNNEISDLNRKFNAMVDTIQELIDHKYKMEIRERESELKLLQSQVDPHFLYNTLDTIRWTARLENADKASHLIEMLSRFFRSSMNNGQYVTSMQQEMEFVQSYLTLHQVRLGTRLHYALFMEYSLADLKMPKTVIQPLVENFLIHGFNTKSNNNWIKVNAYHNGDEVWIDVRDNGKGIEAQRMVQIQASLKGRQQRSDKIGALQNINERLTIFYGPGAGLELMSSQEKGTFVRIKIPYLNSNGGE</sequence>
<dbReference type="Pfam" id="PF02518">
    <property type="entry name" value="HATPase_c"/>
    <property type="match status" value="1"/>
</dbReference>
<evidence type="ECO:0000256" key="8">
    <source>
        <dbReference type="ARBA" id="ARBA00023136"/>
    </source>
</evidence>